<keyword evidence="2" id="KW-1185">Reference proteome</keyword>
<reference evidence="1" key="1">
    <citation type="journal article" date="2020" name="Stud. Mycol.">
        <title>101 Dothideomycetes genomes: a test case for predicting lifestyles and emergence of pathogens.</title>
        <authorList>
            <person name="Haridas S."/>
            <person name="Albert R."/>
            <person name="Binder M."/>
            <person name="Bloem J."/>
            <person name="Labutti K."/>
            <person name="Salamov A."/>
            <person name="Andreopoulos B."/>
            <person name="Baker S."/>
            <person name="Barry K."/>
            <person name="Bills G."/>
            <person name="Bluhm B."/>
            <person name="Cannon C."/>
            <person name="Castanera R."/>
            <person name="Culley D."/>
            <person name="Daum C."/>
            <person name="Ezra D."/>
            <person name="Gonzalez J."/>
            <person name="Henrissat B."/>
            <person name="Kuo A."/>
            <person name="Liang C."/>
            <person name="Lipzen A."/>
            <person name="Lutzoni F."/>
            <person name="Magnuson J."/>
            <person name="Mondo S."/>
            <person name="Nolan M."/>
            <person name="Ohm R."/>
            <person name="Pangilinan J."/>
            <person name="Park H.-J."/>
            <person name="Ramirez L."/>
            <person name="Alfaro M."/>
            <person name="Sun H."/>
            <person name="Tritt A."/>
            <person name="Yoshinaga Y."/>
            <person name="Zwiers L.-H."/>
            <person name="Turgeon B."/>
            <person name="Goodwin S."/>
            <person name="Spatafora J."/>
            <person name="Crous P."/>
            <person name="Grigoriev I."/>
        </authorList>
    </citation>
    <scope>NUCLEOTIDE SEQUENCE</scope>
    <source>
        <strain evidence="1">SCOH1-5</strain>
    </source>
</reference>
<organism evidence="1 2">
    <name type="scientific">Cercospora zeae-maydis SCOH1-5</name>
    <dbReference type="NCBI Taxonomy" id="717836"/>
    <lineage>
        <taxon>Eukaryota</taxon>
        <taxon>Fungi</taxon>
        <taxon>Dikarya</taxon>
        <taxon>Ascomycota</taxon>
        <taxon>Pezizomycotina</taxon>
        <taxon>Dothideomycetes</taxon>
        <taxon>Dothideomycetidae</taxon>
        <taxon>Mycosphaerellales</taxon>
        <taxon>Mycosphaerellaceae</taxon>
        <taxon>Cercospora</taxon>
    </lineage>
</organism>
<evidence type="ECO:0000313" key="1">
    <source>
        <dbReference type="EMBL" id="KAF2212017.1"/>
    </source>
</evidence>
<accession>A0A6A6FF20</accession>
<protein>
    <submittedName>
        <fullName evidence="1">Uncharacterized protein</fullName>
    </submittedName>
</protein>
<dbReference type="EMBL" id="ML992674">
    <property type="protein sequence ID" value="KAF2212017.1"/>
    <property type="molecule type" value="Genomic_DNA"/>
</dbReference>
<proteinExistence type="predicted"/>
<dbReference type="Proteomes" id="UP000799539">
    <property type="component" value="Unassembled WGS sequence"/>
</dbReference>
<evidence type="ECO:0000313" key="2">
    <source>
        <dbReference type="Proteomes" id="UP000799539"/>
    </source>
</evidence>
<gene>
    <name evidence="1" type="ORF">CERZMDRAFT_90821</name>
</gene>
<sequence length="80" mass="8862">MGERKNAQATCTNVVHCMLDVARSTNVSWHLIRPAACDLARIRSKVGLSAIANFVPHSRRVDTVPRGSFRRDTPAFSMLP</sequence>
<dbReference type="AlphaFoldDB" id="A0A6A6FF20"/>
<name>A0A6A6FF20_9PEZI</name>